<dbReference type="PANTHER" id="PTHR22930:SF259">
    <property type="entry name" value="OS08G0106900 PROTEIN"/>
    <property type="match status" value="1"/>
</dbReference>
<comment type="caution">
    <text evidence="1">The sequence shown here is derived from an EMBL/GenBank/DDBJ whole genome shotgun (WGS) entry which is preliminary data.</text>
</comment>
<reference evidence="1" key="1">
    <citation type="submission" date="2017-07" db="EMBL/GenBank/DDBJ databases">
        <title>Taro Niue Genome Assembly and Annotation.</title>
        <authorList>
            <person name="Atibalentja N."/>
            <person name="Keating K."/>
            <person name="Fields C.J."/>
        </authorList>
    </citation>
    <scope>NUCLEOTIDE SEQUENCE</scope>
    <source>
        <strain evidence="1">Niue_2</strain>
        <tissue evidence="1">Leaf</tissue>
    </source>
</reference>
<organism evidence="1 2">
    <name type="scientific">Colocasia esculenta</name>
    <name type="common">Wild taro</name>
    <name type="synonym">Arum esculentum</name>
    <dbReference type="NCBI Taxonomy" id="4460"/>
    <lineage>
        <taxon>Eukaryota</taxon>
        <taxon>Viridiplantae</taxon>
        <taxon>Streptophyta</taxon>
        <taxon>Embryophyta</taxon>
        <taxon>Tracheophyta</taxon>
        <taxon>Spermatophyta</taxon>
        <taxon>Magnoliopsida</taxon>
        <taxon>Liliopsida</taxon>
        <taxon>Araceae</taxon>
        <taxon>Aroideae</taxon>
        <taxon>Colocasieae</taxon>
        <taxon>Colocasia</taxon>
    </lineage>
</organism>
<protein>
    <submittedName>
        <fullName evidence="1">Uncharacterized protein</fullName>
    </submittedName>
</protein>
<dbReference type="Proteomes" id="UP000652761">
    <property type="component" value="Unassembled WGS sequence"/>
</dbReference>
<keyword evidence="2" id="KW-1185">Reference proteome</keyword>
<dbReference type="PANTHER" id="PTHR22930">
    <property type="match status" value="1"/>
</dbReference>
<name>A0A843WFN5_COLES</name>
<accession>A0A843WFN5</accession>
<evidence type="ECO:0000313" key="1">
    <source>
        <dbReference type="EMBL" id="MQM06277.1"/>
    </source>
</evidence>
<dbReference type="AlphaFoldDB" id="A0A843WFN5"/>
<evidence type="ECO:0000313" key="2">
    <source>
        <dbReference type="Proteomes" id="UP000652761"/>
    </source>
</evidence>
<gene>
    <name evidence="1" type="ORF">Taro_039099</name>
</gene>
<dbReference type="InterPro" id="IPR045249">
    <property type="entry name" value="HARBI1-like"/>
</dbReference>
<sequence length="313" mass="34717">MELGCCAPAERARSLMRCAAGASGAWASGAWAMEADGWAGEMEFVIIVLDFFFFAVSCWLGRSKSDPVEVVISNFFCVLRTAVRRTIAGDFFFSSGASGEDDLGGVFEGSRRRLRPEGFWKPIDSLLMVSWVGCGRRPLMDSDALIRHFLCEENALFLAIDEAIANEDVIGAIDGTFIPTHILRERQARHRNRKGVVSQNVMAVCGFDLVFQYVGVGFEGAAADMTVLRRALDEGGFSVPKGKYYLVDSGRELGDDFYFNLINEVEDNNVDPEEDPHLQLSVNEFNPLAAWFKGRHLSILNDLVNLFKDWGSV</sequence>
<dbReference type="EMBL" id="NMUH01003590">
    <property type="protein sequence ID" value="MQM06277.1"/>
    <property type="molecule type" value="Genomic_DNA"/>
</dbReference>
<proteinExistence type="predicted"/>
<dbReference type="OrthoDB" id="636868at2759"/>